<dbReference type="EMBL" id="WVUK01000056">
    <property type="protein sequence ID" value="KAF7492734.1"/>
    <property type="molecule type" value="Genomic_DNA"/>
</dbReference>
<evidence type="ECO:0000256" key="2">
    <source>
        <dbReference type="ARBA" id="ARBA00022659"/>
    </source>
</evidence>
<evidence type="ECO:0000256" key="4">
    <source>
        <dbReference type="ARBA" id="ARBA00023157"/>
    </source>
</evidence>
<evidence type="ECO:0000313" key="11">
    <source>
        <dbReference type="Proteomes" id="UP000070412"/>
    </source>
</evidence>
<dbReference type="CDD" id="cd00033">
    <property type="entry name" value="CCP"/>
    <property type="match status" value="2"/>
</dbReference>
<dbReference type="InterPro" id="IPR051503">
    <property type="entry name" value="ComplSys_Reg/VirEntry_Med"/>
</dbReference>
<dbReference type="OrthoDB" id="6505093at2759"/>
<accession>A0A834VF29</accession>
<protein>
    <recommendedName>
        <fullName evidence="8">Sushi domain-containing protein</fullName>
    </recommendedName>
</protein>
<dbReference type="PANTHER" id="PTHR45785">
    <property type="entry name" value="COMPLEMENT FACTOR H-RELATED"/>
    <property type="match status" value="1"/>
</dbReference>
<evidence type="ECO:0000256" key="7">
    <source>
        <dbReference type="SAM" id="SignalP"/>
    </source>
</evidence>
<reference evidence="11" key="1">
    <citation type="journal article" date="2020" name="PLoS Negl. Trop. Dis.">
        <title>High-quality nuclear genome for Sarcoptes scabiei-A critical resource for a neglected parasite.</title>
        <authorList>
            <person name="Korhonen P.K."/>
            <person name="Gasser R.B."/>
            <person name="Ma G."/>
            <person name="Wang T."/>
            <person name="Stroehlein A.J."/>
            <person name="Young N.D."/>
            <person name="Ang C.S."/>
            <person name="Fernando D.D."/>
            <person name="Lu H.C."/>
            <person name="Taylor S."/>
            <person name="Reynolds S.L."/>
            <person name="Mofiz E."/>
            <person name="Najaraj S.H."/>
            <person name="Gowda H."/>
            <person name="Madugundu A."/>
            <person name="Renuse S."/>
            <person name="Holt D."/>
            <person name="Pandey A."/>
            <person name="Papenfuss A.T."/>
            <person name="Fischer K."/>
        </authorList>
    </citation>
    <scope>NUCLEOTIDE SEQUENCE [LARGE SCALE GENOMIC DNA]</scope>
</reference>
<feature type="domain" description="Sushi" evidence="8">
    <location>
        <begin position="42"/>
        <end position="99"/>
    </location>
</feature>
<reference evidence="10" key="3">
    <citation type="submission" date="2022-06" db="UniProtKB">
        <authorList>
            <consortium name="EnsemblMetazoa"/>
        </authorList>
    </citation>
    <scope>IDENTIFICATION</scope>
</reference>
<dbReference type="Proteomes" id="UP000070412">
    <property type="component" value="Unassembled WGS sequence"/>
</dbReference>
<sequence>MFENFSPHQFVFLIIFFIEMLLTIEDGQFSTNPNDSIALGICSRPNIPPNGKIRFVSTEKIRFAENETIYMLCDEHSFPHHLQKRTCRHGSWTGPQARCGKAVVIKVNRLQAFRCDDPRRSLLSLSLNQSDETKYPLPPNSFHFMRIDEDINLIVNGSDCYRWIVSFEEPIEIQFLLVDLNSPKSDTIKQKPSLEIKIKNRNCSLEHSSYQMIETEEIFGNYFFCDPENRYLKFYPDENLIKTDSFEIIMKTHGNRSIGLEAIFVGETYKKVMKHAGNKLTTDCGRLEIQRTGVLEQAELGHTVIKCNESFSSIDSSKKFIYTCNSNGMWQGEWPMCLPKQTCPKSDILDNLDSSVQIENINNVYYYNDSEWLAVDLTWVQYTCVHHEGILVGKNERTCLNGKWTNKNPYCMHELNSGSFTISIIIAILIVLIIIFSLIVYVSIRSHSRKIAKKLESTKNEIEEKALNKQISTDFYSDIGLETIYEDCKEIYSVPMYEIPDEIRYEPNPHLPSSSLPRTAMNKPINSIEPEYLAMTEGTLKRNQNLKSNQSTAFSNNHNQMVVYE</sequence>
<evidence type="ECO:0000313" key="9">
    <source>
        <dbReference type="EMBL" id="KAF7492734.1"/>
    </source>
</evidence>
<feature type="domain" description="Sushi" evidence="8">
    <location>
        <begin position="284"/>
        <end position="337"/>
    </location>
</feature>
<dbReference type="SUPFAM" id="SSF57535">
    <property type="entry name" value="Complement control module/SCR domain"/>
    <property type="match status" value="3"/>
</dbReference>
<feature type="domain" description="Sushi" evidence="8">
    <location>
        <begin position="343"/>
        <end position="411"/>
    </location>
</feature>
<evidence type="ECO:0000259" key="8">
    <source>
        <dbReference type="SMART" id="SM00032"/>
    </source>
</evidence>
<feature type="signal peptide" evidence="7">
    <location>
        <begin position="1"/>
        <end position="23"/>
    </location>
</feature>
<gene>
    <name evidence="9" type="ORF">SSS_264</name>
</gene>
<dbReference type="InterPro" id="IPR035976">
    <property type="entry name" value="Sushi/SCR/CCP_sf"/>
</dbReference>
<reference evidence="9" key="2">
    <citation type="submission" date="2020-01" db="EMBL/GenBank/DDBJ databases">
        <authorList>
            <person name="Korhonen P.K.K."/>
            <person name="Guangxu M.G."/>
            <person name="Wang T.W."/>
            <person name="Stroehlein A.J.S."/>
            <person name="Young N.D."/>
            <person name="Ang C.-S.A."/>
            <person name="Fernando D.W.F."/>
            <person name="Lu H.L."/>
            <person name="Taylor S.T."/>
            <person name="Ehtesham M.E.M."/>
            <person name="Najaraj S.H.N."/>
            <person name="Harsha G.H.G."/>
            <person name="Madugundu A.M."/>
            <person name="Renuse S.R."/>
            <person name="Holt D.H."/>
            <person name="Pandey A.P."/>
            <person name="Papenfuss A.P."/>
            <person name="Gasser R.B.G."/>
            <person name="Fischer K.F."/>
        </authorList>
    </citation>
    <scope>NUCLEOTIDE SEQUENCE</scope>
    <source>
        <strain evidence="9">SSS_KF_BRIS2020</strain>
    </source>
</reference>
<organism evidence="9">
    <name type="scientific">Sarcoptes scabiei</name>
    <name type="common">Itch mite</name>
    <name type="synonym">Acarus scabiei</name>
    <dbReference type="NCBI Taxonomy" id="52283"/>
    <lineage>
        <taxon>Eukaryota</taxon>
        <taxon>Metazoa</taxon>
        <taxon>Ecdysozoa</taxon>
        <taxon>Arthropoda</taxon>
        <taxon>Chelicerata</taxon>
        <taxon>Arachnida</taxon>
        <taxon>Acari</taxon>
        <taxon>Acariformes</taxon>
        <taxon>Sarcoptiformes</taxon>
        <taxon>Astigmata</taxon>
        <taxon>Psoroptidia</taxon>
        <taxon>Sarcoptoidea</taxon>
        <taxon>Sarcoptidae</taxon>
        <taxon>Sarcoptinae</taxon>
        <taxon>Sarcoptes</taxon>
    </lineage>
</organism>
<evidence type="ECO:0000256" key="1">
    <source>
        <dbReference type="ARBA" id="ARBA00004328"/>
    </source>
</evidence>
<keyword evidence="6" id="KW-0472">Membrane</keyword>
<dbReference type="InterPro" id="IPR000436">
    <property type="entry name" value="Sushi_SCR_CCP_dom"/>
</dbReference>
<keyword evidence="2" id="KW-0768">Sushi</keyword>
<feature type="transmembrane region" description="Helical" evidence="6">
    <location>
        <begin position="420"/>
        <end position="444"/>
    </location>
</feature>
<evidence type="ECO:0000256" key="5">
    <source>
        <dbReference type="SAM" id="MobiDB-lite"/>
    </source>
</evidence>
<dbReference type="PANTHER" id="PTHR45785:SF2">
    <property type="entry name" value="COMPLEMENT FACTOR H-RELATED"/>
    <property type="match status" value="1"/>
</dbReference>
<proteinExistence type="predicted"/>
<dbReference type="AlphaFoldDB" id="A0A834VF29"/>
<dbReference type="SMART" id="SM00032">
    <property type="entry name" value="CCP"/>
    <property type="match status" value="3"/>
</dbReference>
<dbReference type="EnsemblMetazoa" id="SSS_264s_mrna">
    <property type="protein sequence ID" value="KAF7492734.1"/>
    <property type="gene ID" value="SSS_264"/>
</dbReference>
<dbReference type="Gene3D" id="2.10.70.10">
    <property type="entry name" value="Complement Module, domain 1"/>
    <property type="match status" value="2"/>
</dbReference>
<keyword evidence="4" id="KW-1015">Disulfide bond</keyword>
<evidence type="ECO:0000256" key="6">
    <source>
        <dbReference type="SAM" id="Phobius"/>
    </source>
</evidence>
<keyword evidence="11" id="KW-1185">Reference proteome</keyword>
<comment type="subcellular location">
    <subcellularLocation>
        <location evidence="1">Virion</location>
    </subcellularLocation>
</comment>
<keyword evidence="6" id="KW-0812">Transmembrane</keyword>
<keyword evidence="6" id="KW-1133">Transmembrane helix</keyword>
<keyword evidence="3 7" id="KW-0732">Signal</keyword>
<name>A0A834VF29_SARSC</name>
<evidence type="ECO:0000256" key="3">
    <source>
        <dbReference type="ARBA" id="ARBA00022729"/>
    </source>
</evidence>
<evidence type="ECO:0000313" key="10">
    <source>
        <dbReference type="EnsemblMetazoa" id="KAF7492734.1"/>
    </source>
</evidence>
<feature type="chain" id="PRO_5038259561" description="Sushi domain-containing protein" evidence="7">
    <location>
        <begin position="24"/>
        <end position="565"/>
    </location>
</feature>
<feature type="region of interest" description="Disordered" evidence="5">
    <location>
        <begin position="546"/>
        <end position="565"/>
    </location>
</feature>